<dbReference type="InterPro" id="IPR036942">
    <property type="entry name" value="Beta-barrel_TonB_sf"/>
</dbReference>
<keyword evidence="2 4" id="KW-0472">Membrane</keyword>
<accession>A0A420WLY3</accession>
<feature type="signal peptide" evidence="5">
    <location>
        <begin position="1"/>
        <end position="24"/>
    </location>
</feature>
<proteinExistence type="inferred from homology"/>
<dbReference type="Pfam" id="PF00593">
    <property type="entry name" value="TonB_dep_Rec_b-barrel"/>
    <property type="match status" value="1"/>
</dbReference>
<dbReference type="SUPFAM" id="SSF56935">
    <property type="entry name" value="Porins"/>
    <property type="match status" value="1"/>
</dbReference>
<comment type="similarity">
    <text evidence="4">Belongs to the TonB-dependent receptor family.</text>
</comment>
<evidence type="ECO:0000256" key="3">
    <source>
        <dbReference type="ARBA" id="ARBA00023237"/>
    </source>
</evidence>
<evidence type="ECO:0000256" key="5">
    <source>
        <dbReference type="SAM" id="SignalP"/>
    </source>
</evidence>
<dbReference type="InterPro" id="IPR037066">
    <property type="entry name" value="Plug_dom_sf"/>
</dbReference>
<protein>
    <submittedName>
        <fullName evidence="8">TonB-dependent receptor</fullName>
    </submittedName>
</protein>
<name>A0A420WLY3_9PROT</name>
<sequence length="857" mass="94686">MNYKFSFKAVLALSAAALSFQAHAQDADAPSDSAVAVDEVVVTGSFIPDPQRGTSQVASFLQAEDLLRQGDSDAAIALTRVSGLSIVGGRFAYVRGLGDRYSSALLNGSPLPSPQPLRRTVPLDLFPSSVLNGITVQKTFSPNLPGEFGGGVIDLRTLKTPADDFLKVKVGVGANTATTGKQSLFVHGGDRDGLGFDDGTRDIPTPLLGVLQRGEQLSDQPDEDLELIGQLLVDPNLTVIQGYDETFPDLNFSVDGAKTIGLDFGELSFVGTAGFDNGWSTERSTRQVQANGRLVDDLESTESTYQVTWNGLASSTLNFDSGDSVQGTLFYVHDTSKEAQIDTGETFSEPDGISLEKSGYYKRELMFTQLNGEHFLGDFTANWRGSYSMATRDAPYERELERQNRDAGLLFPGNNAHRIGFSEVNDEIVSGGFDLSYDVPNSVDWQIEFAAGVDYAQTDREFSDLNLQFATSTQLIPELAAARVDLLFSADTIGPIFTIQETPPRTSDNYLGDLDVFGAYFKTDIEFSETIRADYGVRYEDAELSVQTLNRFSDLGVSSNLDNDYFLPSASLTWNFMDDTQLRLGYSSTIARPQFRELASSRFLDPESDRTFVGNPNLVDSEFQNFDVRLERYFGRNQFITVSGFYKDITNPIEESTFETSANVFETSFINAPAAELLGMEAELRTNFDMPFDVEFLKSRDWFFTVNYTYTDATVKATADDVILQADGSPIPADLFGIDGQPLQGTPENIVNTQFGWESDNDQFTILFGWVDERISRRGLRGLSVVPDVVERPGPQLDLVYRRKIDVSGREFNLGLSARNLLNTDHEEYQFSDEAGRTEFNSYERGRNFSASLSTSF</sequence>
<evidence type="ECO:0000256" key="1">
    <source>
        <dbReference type="ARBA" id="ARBA00004442"/>
    </source>
</evidence>
<dbReference type="GO" id="GO:0009279">
    <property type="term" value="C:cell outer membrane"/>
    <property type="evidence" value="ECO:0007669"/>
    <property type="project" value="UniProtKB-SubCell"/>
</dbReference>
<dbReference type="RefSeq" id="WP_121099809.1">
    <property type="nucleotide sequence ID" value="NZ_RBII01000001.1"/>
</dbReference>
<dbReference type="AlphaFoldDB" id="A0A420WLY3"/>
<dbReference type="Pfam" id="PF07715">
    <property type="entry name" value="Plug"/>
    <property type="match status" value="1"/>
</dbReference>
<dbReference type="Gene3D" id="2.40.170.20">
    <property type="entry name" value="TonB-dependent receptor, beta-barrel domain"/>
    <property type="match status" value="1"/>
</dbReference>
<evidence type="ECO:0000313" key="8">
    <source>
        <dbReference type="EMBL" id="RKQ71990.1"/>
    </source>
</evidence>
<gene>
    <name evidence="8" type="ORF">DES40_1326</name>
</gene>
<dbReference type="Proteomes" id="UP000282211">
    <property type="component" value="Unassembled WGS sequence"/>
</dbReference>
<dbReference type="OrthoDB" id="9768470at2"/>
<reference evidence="8 9" key="1">
    <citation type="submission" date="2018-10" db="EMBL/GenBank/DDBJ databases">
        <title>Genomic Encyclopedia of Type Strains, Phase IV (KMG-IV): sequencing the most valuable type-strain genomes for metagenomic binning, comparative biology and taxonomic classification.</title>
        <authorList>
            <person name="Goeker M."/>
        </authorList>
    </citation>
    <scope>NUCLEOTIDE SEQUENCE [LARGE SCALE GENOMIC DNA]</scope>
    <source>
        <strain evidence="8 9">DSM 22008</strain>
    </source>
</reference>
<dbReference type="InParanoid" id="A0A420WLY3"/>
<organism evidence="8 9">
    <name type="scientific">Litorimonas taeanensis</name>
    <dbReference type="NCBI Taxonomy" id="568099"/>
    <lineage>
        <taxon>Bacteria</taxon>
        <taxon>Pseudomonadati</taxon>
        <taxon>Pseudomonadota</taxon>
        <taxon>Alphaproteobacteria</taxon>
        <taxon>Maricaulales</taxon>
        <taxon>Robiginitomaculaceae</taxon>
    </lineage>
</organism>
<keyword evidence="4" id="KW-0798">TonB box</keyword>
<keyword evidence="5" id="KW-0732">Signal</keyword>
<keyword evidence="3" id="KW-0998">Cell outer membrane</keyword>
<feature type="chain" id="PRO_5019474707" evidence="5">
    <location>
        <begin position="25"/>
        <end position="857"/>
    </location>
</feature>
<dbReference type="PANTHER" id="PTHR40980:SF5">
    <property type="entry name" value="TONB-DEPENDENT RECEPTOR"/>
    <property type="match status" value="1"/>
</dbReference>
<feature type="domain" description="TonB-dependent receptor-like beta-barrel" evidence="6">
    <location>
        <begin position="331"/>
        <end position="767"/>
    </location>
</feature>
<dbReference type="Gene3D" id="2.170.130.10">
    <property type="entry name" value="TonB-dependent receptor, plug domain"/>
    <property type="match status" value="1"/>
</dbReference>
<dbReference type="PANTHER" id="PTHR40980">
    <property type="entry name" value="PLUG DOMAIN-CONTAINING PROTEIN"/>
    <property type="match status" value="1"/>
</dbReference>
<keyword evidence="8" id="KW-0675">Receptor</keyword>
<evidence type="ECO:0000256" key="4">
    <source>
        <dbReference type="RuleBase" id="RU003357"/>
    </source>
</evidence>
<evidence type="ECO:0000259" key="7">
    <source>
        <dbReference type="Pfam" id="PF07715"/>
    </source>
</evidence>
<dbReference type="InterPro" id="IPR000531">
    <property type="entry name" value="Beta-barrel_TonB"/>
</dbReference>
<evidence type="ECO:0000259" key="6">
    <source>
        <dbReference type="Pfam" id="PF00593"/>
    </source>
</evidence>
<comment type="subcellular location">
    <subcellularLocation>
        <location evidence="1 4">Cell outer membrane</location>
    </subcellularLocation>
</comment>
<evidence type="ECO:0000313" key="9">
    <source>
        <dbReference type="Proteomes" id="UP000282211"/>
    </source>
</evidence>
<dbReference type="EMBL" id="RBII01000001">
    <property type="protein sequence ID" value="RKQ71990.1"/>
    <property type="molecule type" value="Genomic_DNA"/>
</dbReference>
<comment type="caution">
    <text evidence="8">The sequence shown here is derived from an EMBL/GenBank/DDBJ whole genome shotgun (WGS) entry which is preliminary data.</text>
</comment>
<feature type="domain" description="TonB-dependent receptor plug" evidence="7">
    <location>
        <begin position="51"/>
        <end position="146"/>
    </location>
</feature>
<dbReference type="InterPro" id="IPR012910">
    <property type="entry name" value="Plug_dom"/>
</dbReference>
<keyword evidence="9" id="KW-1185">Reference proteome</keyword>
<evidence type="ECO:0000256" key="2">
    <source>
        <dbReference type="ARBA" id="ARBA00023136"/>
    </source>
</evidence>